<evidence type="ECO:0000256" key="3">
    <source>
        <dbReference type="SAM" id="MobiDB-lite"/>
    </source>
</evidence>
<keyword evidence="8" id="KW-1185">Reference proteome</keyword>
<name>D7FK17_ECTSI</name>
<evidence type="ECO:0000259" key="5">
    <source>
        <dbReference type="PROSITE" id="PS51513"/>
    </source>
</evidence>
<dbReference type="OrthoDB" id="21539at2759"/>
<dbReference type="SMART" id="SM01199">
    <property type="entry name" value="FDF"/>
    <property type="match status" value="1"/>
</dbReference>
<dbReference type="InterPro" id="IPR010920">
    <property type="entry name" value="LSM_dom_sf"/>
</dbReference>
<dbReference type="SUPFAM" id="SSF50182">
    <property type="entry name" value="Sm-like ribonucleoproteins"/>
    <property type="match status" value="1"/>
</dbReference>
<dbReference type="InterPro" id="IPR019050">
    <property type="entry name" value="FDF_dom"/>
</dbReference>
<dbReference type="PROSITE" id="PS51513">
    <property type="entry name" value="FFD"/>
    <property type="match status" value="1"/>
</dbReference>
<feature type="short sequence motif" description="FFD box" evidence="1">
    <location>
        <begin position="218"/>
        <end position="234"/>
    </location>
</feature>
<feature type="domain" description="FFD box profile" evidence="5">
    <location>
        <begin position="218"/>
        <end position="234"/>
    </location>
</feature>
<evidence type="ECO:0000259" key="4">
    <source>
        <dbReference type="PROSITE" id="PS51512"/>
    </source>
</evidence>
<dbReference type="InParanoid" id="D7FK17"/>
<dbReference type="InterPro" id="IPR025761">
    <property type="entry name" value="FFD_box"/>
</dbReference>
<feature type="domain" description="TFG box profile" evidence="6">
    <location>
        <begin position="240"/>
        <end position="260"/>
    </location>
</feature>
<dbReference type="InterPro" id="IPR025762">
    <property type="entry name" value="DFDF"/>
</dbReference>
<dbReference type="EMBL" id="FN647992">
    <property type="protein sequence ID" value="CBJ49106.1"/>
    <property type="molecule type" value="Genomic_DNA"/>
</dbReference>
<evidence type="ECO:0000256" key="1">
    <source>
        <dbReference type="PROSITE-ProRule" id="PRU00846"/>
    </source>
</evidence>
<dbReference type="Proteomes" id="UP000002630">
    <property type="component" value="Linkage Group LG13"/>
</dbReference>
<dbReference type="Pfam" id="PF12701">
    <property type="entry name" value="LSM14"/>
    <property type="match status" value="1"/>
</dbReference>
<dbReference type="eggNOG" id="KOG1073">
    <property type="taxonomic scope" value="Eukaryota"/>
</dbReference>
<feature type="region of interest" description="Disordered" evidence="3">
    <location>
        <begin position="118"/>
        <end position="213"/>
    </location>
</feature>
<reference evidence="7 8" key="1">
    <citation type="journal article" date="2010" name="Nature">
        <title>The Ectocarpus genome and the independent evolution of multicellularity in brown algae.</title>
        <authorList>
            <person name="Cock J.M."/>
            <person name="Sterck L."/>
            <person name="Rouze P."/>
            <person name="Scornet D."/>
            <person name="Allen A.E."/>
            <person name="Amoutzias G."/>
            <person name="Anthouard V."/>
            <person name="Artiguenave F."/>
            <person name="Aury J.M."/>
            <person name="Badger J.H."/>
            <person name="Beszteri B."/>
            <person name="Billiau K."/>
            <person name="Bonnet E."/>
            <person name="Bothwell J.H."/>
            <person name="Bowler C."/>
            <person name="Boyen C."/>
            <person name="Brownlee C."/>
            <person name="Carrano C.J."/>
            <person name="Charrier B."/>
            <person name="Cho G.Y."/>
            <person name="Coelho S.M."/>
            <person name="Collen J."/>
            <person name="Corre E."/>
            <person name="Da Silva C."/>
            <person name="Delage L."/>
            <person name="Delaroque N."/>
            <person name="Dittami S.M."/>
            <person name="Doulbeau S."/>
            <person name="Elias M."/>
            <person name="Farnham G."/>
            <person name="Gachon C.M."/>
            <person name="Gschloessl B."/>
            <person name="Heesch S."/>
            <person name="Jabbari K."/>
            <person name="Jubin C."/>
            <person name="Kawai H."/>
            <person name="Kimura K."/>
            <person name="Kloareg B."/>
            <person name="Kupper F.C."/>
            <person name="Lang D."/>
            <person name="Le Bail A."/>
            <person name="Leblanc C."/>
            <person name="Lerouge P."/>
            <person name="Lohr M."/>
            <person name="Lopez P.J."/>
            <person name="Martens C."/>
            <person name="Maumus F."/>
            <person name="Michel G."/>
            <person name="Miranda-Saavedra D."/>
            <person name="Morales J."/>
            <person name="Moreau H."/>
            <person name="Motomura T."/>
            <person name="Nagasato C."/>
            <person name="Napoli C.A."/>
            <person name="Nelson D.R."/>
            <person name="Nyvall-Collen P."/>
            <person name="Peters A.F."/>
            <person name="Pommier C."/>
            <person name="Potin P."/>
            <person name="Poulain J."/>
            <person name="Quesneville H."/>
            <person name="Read B."/>
            <person name="Rensing S.A."/>
            <person name="Ritter A."/>
            <person name="Rousvoal S."/>
            <person name="Samanta M."/>
            <person name="Samson G."/>
            <person name="Schroeder D.C."/>
            <person name="Segurens B."/>
            <person name="Strittmatter M."/>
            <person name="Tonon T."/>
            <person name="Tregear J.W."/>
            <person name="Valentin K."/>
            <person name="von Dassow P."/>
            <person name="Yamagishi T."/>
            <person name="Van de Peer Y."/>
            <person name="Wincker P."/>
        </authorList>
    </citation>
    <scope>NUCLEOTIDE SEQUENCE [LARGE SCALE GENOMIC DNA]</scope>
    <source>
        <strain evidence="8">Ec32 / CCAP1310/4</strain>
    </source>
</reference>
<evidence type="ECO:0000313" key="7">
    <source>
        <dbReference type="EMBL" id="CBJ49106.1"/>
    </source>
</evidence>
<dbReference type="InterPro" id="IPR025609">
    <property type="entry name" value="Lsm14-like_N"/>
</dbReference>
<feature type="region of interest" description="Disordered" evidence="3">
    <location>
        <begin position="233"/>
        <end position="327"/>
    </location>
</feature>
<dbReference type="EMBL" id="FN649738">
    <property type="protein sequence ID" value="CBJ49106.1"/>
    <property type="molecule type" value="Genomic_DNA"/>
</dbReference>
<feature type="compositionally biased region" description="Pro residues" evidence="3">
    <location>
        <begin position="160"/>
        <end position="173"/>
    </location>
</feature>
<dbReference type="OMA" id="PPKEEIY"/>
<dbReference type="AlphaFoldDB" id="D7FK17"/>
<evidence type="ECO:0000313" key="8">
    <source>
        <dbReference type="Proteomes" id="UP000002630"/>
    </source>
</evidence>
<accession>D7FK17</accession>
<dbReference type="STRING" id="2880.D7FK17"/>
<sequence length="327" mass="33789">MSGDLVGSRISLISRKDIRWEGILVQVDRENASVTLQNVKSWGTEGRLEGDQQIPPSDHLHACVNFRGEDIKDLHVHETAEAPAPPPAAPVQPPPPPALPVAPVATRVAPDVAAGGGAGGVRAAAENGDVEAEDAPGSSTMRDQGLKPGRYQPPHKNPNWKPPPTVQRGPPGPGSGAGSGTGALPGQGNHLLNRRTRGGGGGPSEAEGEFDFEAGLAKFDKEKSSFFDEISCDALDGRGHMPGGRGGERTRNTETFGATSVALSAGSRRYGGRGGGGGGYSSYMGGRRGGYNDRNGGGGDSSYRGQYPQGGGRGGNRQESGGSWRRN</sequence>
<feature type="compositionally biased region" description="Low complexity" evidence="3">
    <location>
        <begin position="317"/>
        <end position="327"/>
    </location>
</feature>
<dbReference type="SMART" id="SM01271">
    <property type="entry name" value="LSM14"/>
    <property type="match status" value="1"/>
</dbReference>
<dbReference type="PROSITE" id="PS51512">
    <property type="entry name" value="DFDF"/>
    <property type="match status" value="1"/>
</dbReference>
<dbReference type="InterPro" id="IPR025768">
    <property type="entry name" value="TFG_box"/>
</dbReference>
<dbReference type="Gene3D" id="2.30.30.100">
    <property type="match status" value="1"/>
</dbReference>
<gene>
    <name evidence="7" type="primary">LSm14-2</name>
    <name evidence="7" type="ORF">Esi_0139_0060</name>
</gene>
<protein>
    <submittedName>
        <fullName evidence="7">Novel Sm-like protein with long N-and C-terminal domains</fullName>
    </submittedName>
</protein>
<feature type="compositionally biased region" description="Gly residues" evidence="3">
    <location>
        <begin position="174"/>
        <end position="185"/>
    </location>
</feature>
<dbReference type="PANTHER" id="PTHR13586">
    <property type="entry name" value="SCD6 PROTEIN-RELATED"/>
    <property type="match status" value="1"/>
</dbReference>
<dbReference type="CDD" id="cd01736">
    <property type="entry name" value="LSm14_N"/>
    <property type="match status" value="1"/>
</dbReference>
<proteinExistence type="predicted"/>
<feature type="compositionally biased region" description="Pro residues" evidence="3">
    <location>
        <begin position="83"/>
        <end position="100"/>
    </location>
</feature>
<feature type="domain" description="DFDF" evidence="4">
    <location>
        <begin position="198"/>
        <end position="234"/>
    </location>
</feature>
<dbReference type="PROSITE" id="PS51536">
    <property type="entry name" value="TFG"/>
    <property type="match status" value="1"/>
</dbReference>
<organism evidence="7 8">
    <name type="scientific">Ectocarpus siliculosus</name>
    <name type="common">Brown alga</name>
    <name type="synonym">Conferva siliculosa</name>
    <dbReference type="NCBI Taxonomy" id="2880"/>
    <lineage>
        <taxon>Eukaryota</taxon>
        <taxon>Sar</taxon>
        <taxon>Stramenopiles</taxon>
        <taxon>Ochrophyta</taxon>
        <taxon>PX clade</taxon>
        <taxon>Phaeophyceae</taxon>
        <taxon>Ectocarpales</taxon>
        <taxon>Ectocarpaceae</taxon>
        <taxon>Ectocarpus</taxon>
    </lineage>
</organism>
<evidence type="ECO:0000259" key="6">
    <source>
        <dbReference type="PROSITE" id="PS51536"/>
    </source>
</evidence>
<evidence type="ECO:0000256" key="2">
    <source>
        <dbReference type="PROSITE-ProRule" id="PRU00869"/>
    </source>
</evidence>
<feature type="short sequence motif" description="TFG box" evidence="2">
    <location>
        <begin position="240"/>
        <end position="260"/>
    </location>
</feature>
<feature type="region of interest" description="Disordered" evidence="3">
    <location>
        <begin position="81"/>
        <end position="102"/>
    </location>
</feature>